<evidence type="ECO:0000313" key="2">
    <source>
        <dbReference type="EMBL" id="KIY95514.1"/>
    </source>
</evidence>
<dbReference type="Proteomes" id="UP000054498">
    <property type="component" value="Unassembled WGS sequence"/>
</dbReference>
<feature type="compositionally biased region" description="Pro residues" evidence="1">
    <location>
        <begin position="26"/>
        <end position="43"/>
    </location>
</feature>
<sequence>MEPTTSFYQTALSGYYAASLADSSHPNPPPPPPDPGDSPPTPPCRFINYPDTLQGGAPAALQAALSGGGGGGGGGVVERFNPLKLLGRMNRWLCRRCRAMLLDGGVKERLLALQDGGGGNEGGGEVRDALEQAPPVTAVLVNFPDQW</sequence>
<dbReference type="AlphaFoldDB" id="A0A0D2LVA6"/>
<accession>A0A0D2LVA6</accession>
<protein>
    <submittedName>
        <fullName evidence="2">Uncharacterized protein</fullName>
    </submittedName>
</protein>
<dbReference type="RefSeq" id="XP_013894534.1">
    <property type="nucleotide sequence ID" value="XM_014039080.1"/>
</dbReference>
<organism evidence="2 3">
    <name type="scientific">Monoraphidium neglectum</name>
    <dbReference type="NCBI Taxonomy" id="145388"/>
    <lineage>
        <taxon>Eukaryota</taxon>
        <taxon>Viridiplantae</taxon>
        <taxon>Chlorophyta</taxon>
        <taxon>core chlorophytes</taxon>
        <taxon>Chlorophyceae</taxon>
        <taxon>CS clade</taxon>
        <taxon>Sphaeropleales</taxon>
        <taxon>Selenastraceae</taxon>
        <taxon>Monoraphidium</taxon>
    </lineage>
</organism>
<gene>
    <name evidence="2" type="ORF">MNEG_12449</name>
</gene>
<dbReference type="EMBL" id="KK103468">
    <property type="protein sequence ID" value="KIY95514.1"/>
    <property type="molecule type" value="Genomic_DNA"/>
</dbReference>
<proteinExistence type="predicted"/>
<dbReference type="GeneID" id="25729812"/>
<dbReference type="KEGG" id="mng:MNEG_12449"/>
<feature type="region of interest" description="Disordered" evidence="1">
    <location>
        <begin position="19"/>
        <end position="45"/>
    </location>
</feature>
<reference evidence="2 3" key="1">
    <citation type="journal article" date="2013" name="BMC Genomics">
        <title>Reconstruction of the lipid metabolism for the microalga Monoraphidium neglectum from its genome sequence reveals characteristics suitable for biofuel production.</title>
        <authorList>
            <person name="Bogen C."/>
            <person name="Al-Dilaimi A."/>
            <person name="Albersmeier A."/>
            <person name="Wichmann J."/>
            <person name="Grundmann M."/>
            <person name="Rupp O."/>
            <person name="Lauersen K.J."/>
            <person name="Blifernez-Klassen O."/>
            <person name="Kalinowski J."/>
            <person name="Goesmann A."/>
            <person name="Mussgnug J.H."/>
            <person name="Kruse O."/>
        </authorList>
    </citation>
    <scope>NUCLEOTIDE SEQUENCE [LARGE SCALE GENOMIC DNA]</scope>
    <source>
        <strain evidence="2 3">SAG 48.87</strain>
    </source>
</reference>
<evidence type="ECO:0000313" key="3">
    <source>
        <dbReference type="Proteomes" id="UP000054498"/>
    </source>
</evidence>
<keyword evidence="3" id="KW-1185">Reference proteome</keyword>
<name>A0A0D2LVA6_9CHLO</name>
<evidence type="ECO:0000256" key="1">
    <source>
        <dbReference type="SAM" id="MobiDB-lite"/>
    </source>
</evidence>